<keyword evidence="5" id="KW-0805">Transcription regulation</keyword>
<dbReference type="PANTHER" id="PTHR42713">
    <property type="entry name" value="HISTIDINE KINASE-RELATED"/>
    <property type="match status" value="1"/>
</dbReference>
<evidence type="ECO:0000256" key="7">
    <source>
        <dbReference type="ARBA" id="ARBA00023163"/>
    </source>
</evidence>
<dbReference type="PROSITE" id="PS01124">
    <property type="entry name" value="HTH_ARAC_FAMILY_2"/>
    <property type="match status" value="1"/>
</dbReference>
<dbReference type="SMART" id="SM00342">
    <property type="entry name" value="HTH_ARAC"/>
    <property type="match status" value="1"/>
</dbReference>
<keyword evidence="12" id="KW-1185">Reference proteome</keyword>
<dbReference type="CDD" id="cd17536">
    <property type="entry name" value="REC_YesN-like"/>
    <property type="match status" value="1"/>
</dbReference>
<comment type="subcellular location">
    <subcellularLocation>
        <location evidence="1">Cytoplasm</location>
    </subcellularLocation>
</comment>
<evidence type="ECO:0000259" key="10">
    <source>
        <dbReference type="PROSITE" id="PS50110"/>
    </source>
</evidence>
<gene>
    <name evidence="11" type="ORF">GC101_16690</name>
</gene>
<dbReference type="SUPFAM" id="SSF52172">
    <property type="entry name" value="CheY-like"/>
    <property type="match status" value="1"/>
</dbReference>
<dbReference type="InterPro" id="IPR011006">
    <property type="entry name" value="CheY-like_superfamily"/>
</dbReference>
<dbReference type="Pfam" id="PF12833">
    <property type="entry name" value="HTH_18"/>
    <property type="match status" value="1"/>
</dbReference>
<feature type="modified residue" description="4-aspartylphosphate" evidence="8">
    <location>
        <position position="55"/>
    </location>
</feature>
<evidence type="ECO:0000256" key="4">
    <source>
        <dbReference type="ARBA" id="ARBA00023012"/>
    </source>
</evidence>
<keyword evidence="2" id="KW-0963">Cytoplasm</keyword>
<evidence type="ECO:0000313" key="11">
    <source>
        <dbReference type="EMBL" id="NOU80506.1"/>
    </source>
</evidence>
<comment type="caution">
    <text evidence="11">The sequence shown here is derived from an EMBL/GenBank/DDBJ whole genome shotgun (WGS) entry which is preliminary data.</text>
</comment>
<protein>
    <submittedName>
        <fullName evidence="11">Response regulator</fullName>
    </submittedName>
</protein>
<dbReference type="EMBL" id="WHOB01000048">
    <property type="protein sequence ID" value="NOU80506.1"/>
    <property type="molecule type" value="Genomic_DNA"/>
</dbReference>
<dbReference type="PROSITE" id="PS50110">
    <property type="entry name" value="RESPONSE_REGULATORY"/>
    <property type="match status" value="1"/>
</dbReference>
<evidence type="ECO:0000259" key="9">
    <source>
        <dbReference type="PROSITE" id="PS01124"/>
    </source>
</evidence>
<dbReference type="Gene3D" id="3.40.50.2300">
    <property type="match status" value="1"/>
</dbReference>
<dbReference type="InterPro" id="IPR020449">
    <property type="entry name" value="Tscrpt_reg_AraC-type_HTH"/>
</dbReference>
<dbReference type="InterPro" id="IPR018060">
    <property type="entry name" value="HTH_AraC"/>
</dbReference>
<dbReference type="SUPFAM" id="SSF46689">
    <property type="entry name" value="Homeodomain-like"/>
    <property type="match status" value="2"/>
</dbReference>
<keyword evidence="3 8" id="KW-0597">Phosphoprotein</keyword>
<dbReference type="InterPro" id="IPR051552">
    <property type="entry name" value="HptR"/>
</dbReference>
<evidence type="ECO:0000256" key="3">
    <source>
        <dbReference type="ARBA" id="ARBA00022553"/>
    </source>
</evidence>
<name>A0ABX1YKN8_9BACL</name>
<dbReference type="Proteomes" id="UP000596857">
    <property type="component" value="Unassembled WGS sequence"/>
</dbReference>
<feature type="domain" description="HTH araC/xylS-type" evidence="9">
    <location>
        <begin position="258"/>
        <end position="356"/>
    </location>
</feature>
<evidence type="ECO:0000313" key="12">
    <source>
        <dbReference type="Proteomes" id="UP000596857"/>
    </source>
</evidence>
<dbReference type="InterPro" id="IPR001789">
    <property type="entry name" value="Sig_transdc_resp-reg_receiver"/>
</dbReference>
<organism evidence="11 12">
    <name type="scientific">Paenibacillus phytohabitans</name>
    <dbReference type="NCBI Taxonomy" id="2654978"/>
    <lineage>
        <taxon>Bacteria</taxon>
        <taxon>Bacillati</taxon>
        <taxon>Bacillota</taxon>
        <taxon>Bacilli</taxon>
        <taxon>Bacillales</taxon>
        <taxon>Paenibacillaceae</taxon>
        <taxon>Paenibacillus</taxon>
    </lineage>
</organism>
<evidence type="ECO:0000256" key="5">
    <source>
        <dbReference type="ARBA" id="ARBA00023015"/>
    </source>
</evidence>
<evidence type="ECO:0000256" key="2">
    <source>
        <dbReference type="ARBA" id="ARBA00022490"/>
    </source>
</evidence>
<reference evidence="11 12" key="1">
    <citation type="submission" date="2019-10" db="EMBL/GenBank/DDBJ databases">
        <title>Description of Paenibacillus terricola sp. nov.</title>
        <authorList>
            <person name="Carlier A."/>
            <person name="Qi S."/>
        </authorList>
    </citation>
    <scope>NUCLEOTIDE SEQUENCE [LARGE SCALE GENOMIC DNA]</scope>
    <source>
        <strain evidence="11 12">LMG 31459</strain>
    </source>
</reference>
<dbReference type="InterPro" id="IPR009057">
    <property type="entry name" value="Homeodomain-like_sf"/>
</dbReference>
<dbReference type="Gene3D" id="1.10.10.60">
    <property type="entry name" value="Homeodomain-like"/>
    <property type="match status" value="2"/>
</dbReference>
<feature type="domain" description="Response regulatory" evidence="10">
    <location>
        <begin position="3"/>
        <end position="120"/>
    </location>
</feature>
<proteinExistence type="predicted"/>
<dbReference type="SMART" id="SM00448">
    <property type="entry name" value="REC"/>
    <property type="match status" value="1"/>
</dbReference>
<dbReference type="PRINTS" id="PR00032">
    <property type="entry name" value="HTHARAC"/>
</dbReference>
<dbReference type="RefSeq" id="WP_171718157.1">
    <property type="nucleotide sequence ID" value="NZ_WHOB01000048.1"/>
</dbReference>
<dbReference type="Pfam" id="PF00072">
    <property type="entry name" value="Response_reg"/>
    <property type="match status" value="1"/>
</dbReference>
<dbReference type="PANTHER" id="PTHR42713:SF3">
    <property type="entry name" value="TRANSCRIPTIONAL REGULATORY PROTEIN HPTR"/>
    <property type="match status" value="1"/>
</dbReference>
<keyword evidence="6" id="KW-0238">DNA-binding</keyword>
<sequence>MLKVLIIDDEPWSRQVVKSLGAWEEHGMQVIGEAEDGIEGLELVEKLHPGLVITDMRMPGLDGVELLERLKHQYPEVQIIVMSGYDDFVYLKQAIRSKAVEYLLKPVDRAELNNVLSECAKERERQRLTGSPLMLMDQPLMERYLAYRQRIYDQLLALNKPAAREELEKLGRELERSVPQHQLEAMIERTARDLLLLAGEAAKTNGGVTAADAPDTPDRPDKPWPSVQAMVAGLGDHFTELINTLLEQRKNRVKLDLAEVEDYIRNHYLEQVSLEGIAAHFLVTKEHLSRAFKAATGDTVLDRITRLRMERARELIAGRDMPIKEAAGLCGYEDLAYFYRVFKKHYGITPGELRSEK</sequence>
<accession>A0ABX1YKN8</accession>
<evidence type="ECO:0000256" key="1">
    <source>
        <dbReference type="ARBA" id="ARBA00004496"/>
    </source>
</evidence>
<evidence type="ECO:0000256" key="8">
    <source>
        <dbReference type="PROSITE-ProRule" id="PRU00169"/>
    </source>
</evidence>
<evidence type="ECO:0000256" key="6">
    <source>
        <dbReference type="ARBA" id="ARBA00023125"/>
    </source>
</evidence>
<keyword evidence="7" id="KW-0804">Transcription</keyword>
<keyword evidence="4" id="KW-0902">Two-component regulatory system</keyword>